<name>A0A6G8AZ99_9LACO</name>
<evidence type="ECO:0000259" key="4">
    <source>
        <dbReference type="Pfam" id="PF02872"/>
    </source>
</evidence>
<dbReference type="InterPro" id="IPR036907">
    <property type="entry name" value="5'-Nucleotdase_C_sf"/>
</dbReference>
<dbReference type="InterPro" id="IPR004843">
    <property type="entry name" value="Calcineurin-like_PHP"/>
</dbReference>
<keyword evidence="1" id="KW-0732">Signal</keyword>
<dbReference type="AlphaFoldDB" id="A0A6G8AZ99"/>
<feature type="domain" description="5'-Nucleotidase C-terminal" evidence="4">
    <location>
        <begin position="322"/>
        <end position="476"/>
    </location>
</feature>
<dbReference type="KEGG" id="wco:G7084_02460"/>
<accession>A0A6G8AZ99</accession>
<evidence type="ECO:0000313" key="6">
    <source>
        <dbReference type="Proteomes" id="UP000500741"/>
    </source>
</evidence>
<dbReference type="Proteomes" id="UP000500741">
    <property type="component" value="Chromosome"/>
</dbReference>
<dbReference type="GO" id="GO:0030288">
    <property type="term" value="C:outer membrane-bounded periplasmic space"/>
    <property type="evidence" value="ECO:0007669"/>
    <property type="project" value="TreeGrafter"/>
</dbReference>
<dbReference type="PANTHER" id="PTHR11575">
    <property type="entry name" value="5'-NUCLEOTIDASE-RELATED"/>
    <property type="match status" value="1"/>
</dbReference>
<reference evidence="5 6" key="1">
    <citation type="submission" date="2020-03" db="EMBL/GenBank/DDBJ databases">
        <title>Weissella sp. nov., isolated from Cybister lewisianus.</title>
        <authorList>
            <person name="Hyun D.-W."/>
            <person name="Bae J.-W."/>
        </authorList>
    </citation>
    <scope>NUCLEOTIDE SEQUENCE [LARGE SCALE GENOMIC DNA]</scope>
    <source>
        <strain evidence="5 6">HDW19</strain>
    </source>
</reference>
<dbReference type="InterPro" id="IPR029052">
    <property type="entry name" value="Metallo-depent_PP-like"/>
</dbReference>
<dbReference type="Gene3D" id="3.60.21.10">
    <property type="match status" value="1"/>
</dbReference>
<dbReference type="Pfam" id="PF00149">
    <property type="entry name" value="Metallophos"/>
    <property type="match status" value="1"/>
</dbReference>
<dbReference type="SUPFAM" id="SSF55816">
    <property type="entry name" value="5'-nucleotidase (syn. UDP-sugar hydrolase), C-terminal domain"/>
    <property type="match status" value="1"/>
</dbReference>
<feature type="domain" description="Calcineurin-like phosphoesterase" evidence="3">
    <location>
        <begin position="4"/>
        <end position="235"/>
    </location>
</feature>
<keyword evidence="2" id="KW-0547">Nucleotide-binding</keyword>
<dbReference type="SUPFAM" id="SSF56300">
    <property type="entry name" value="Metallo-dependent phosphatases"/>
    <property type="match status" value="1"/>
</dbReference>
<evidence type="ECO:0000313" key="5">
    <source>
        <dbReference type="EMBL" id="QIL50285.1"/>
    </source>
</evidence>
<dbReference type="Gene3D" id="3.90.780.10">
    <property type="entry name" value="5'-Nucleotidase, C-terminal domain"/>
    <property type="match status" value="1"/>
</dbReference>
<dbReference type="PRINTS" id="PR01607">
    <property type="entry name" value="APYRASEFAMLY"/>
</dbReference>
<dbReference type="PROSITE" id="PS00786">
    <property type="entry name" value="5_NUCLEOTIDASE_2"/>
    <property type="match status" value="1"/>
</dbReference>
<sequence length="524" mass="59608">MQVKILSTSDIHGYFNADDFRRPLKNHGFGLTRAVEAMQKEADQLGINDLIIRIDNGDFIQGSPLTNYLEKKEPQFLPLYDDLAKLARYDVRIIGNHEFNYGRDYLERALQANNVLNANIIDQATQKPFIGQPYQIFSKGKVKVGVIGLTTKFIPNWEPLKNIQGLIFEDPVLIAQKYIKIVQPQVDLLILAYHGGFERDLETGEALGHVTGENQGYELSQLSGVDALVTGHQHRLIAQQINGLVATQPGYRGEAIGVMDFTLNAGQLQTSRARLIATKSFPEEPRILTQIQPLQSKINQWLDQPIGRVGLNMKIINHHLARIESHPFVAFVNQVQMKFGKTQIANTAIFNNEVRGLPNCVTRRDIMTNYLYPNIVVVESLTGQEIVDAIEVSARYFQLNRALELGVNHHFMRPKVQHYNYDLWSGIEYTIDMRQPMNQRVKDVFFQGRPLQLERHYEVALNSYRANGAGNFKMYQANKIVREVPVEITDLMADYLEAYPDLEINPPHNIKVIGYQKLSSKPDG</sequence>
<evidence type="ECO:0000256" key="2">
    <source>
        <dbReference type="RuleBase" id="RU362119"/>
    </source>
</evidence>
<dbReference type="InterPro" id="IPR006146">
    <property type="entry name" value="5'-Nucleotdase_CS"/>
</dbReference>
<evidence type="ECO:0000259" key="3">
    <source>
        <dbReference type="Pfam" id="PF00149"/>
    </source>
</evidence>
<protein>
    <submittedName>
        <fullName evidence="5">Bifunctional metallophosphatase/5'-nucleotidase</fullName>
    </submittedName>
</protein>
<dbReference type="GO" id="GO:0046872">
    <property type="term" value="F:metal ion binding"/>
    <property type="evidence" value="ECO:0007669"/>
    <property type="project" value="InterPro"/>
</dbReference>
<gene>
    <name evidence="5" type="ORF">G7084_02460</name>
</gene>
<keyword evidence="6" id="KW-1185">Reference proteome</keyword>
<dbReference type="GO" id="GO:0009166">
    <property type="term" value="P:nucleotide catabolic process"/>
    <property type="evidence" value="ECO:0007669"/>
    <property type="project" value="InterPro"/>
</dbReference>
<dbReference type="GO" id="GO:0016788">
    <property type="term" value="F:hydrolase activity, acting on ester bonds"/>
    <property type="evidence" value="ECO:0007669"/>
    <property type="project" value="InterPro"/>
</dbReference>
<keyword evidence="2" id="KW-0378">Hydrolase</keyword>
<evidence type="ECO:0000256" key="1">
    <source>
        <dbReference type="ARBA" id="ARBA00022729"/>
    </source>
</evidence>
<dbReference type="PANTHER" id="PTHR11575:SF6">
    <property type="entry name" value="2',3'-CYCLIC-NUCLEOTIDE 2'-PHOSPHODIESTERASE_3'-NUCLEOTIDASE"/>
    <property type="match status" value="1"/>
</dbReference>
<dbReference type="GO" id="GO:0000166">
    <property type="term" value="F:nucleotide binding"/>
    <property type="evidence" value="ECO:0007669"/>
    <property type="project" value="UniProtKB-KW"/>
</dbReference>
<dbReference type="InterPro" id="IPR008334">
    <property type="entry name" value="5'-Nucleotdase_C"/>
</dbReference>
<dbReference type="RefSeq" id="WP_166009741.1">
    <property type="nucleotide sequence ID" value="NZ_CP049888.1"/>
</dbReference>
<dbReference type="InterPro" id="IPR006179">
    <property type="entry name" value="5_nucleotidase/apyrase"/>
</dbReference>
<proteinExistence type="inferred from homology"/>
<organism evidence="5 6">
    <name type="scientific">Weissella coleopterorum</name>
    <dbReference type="NCBI Taxonomy" id="2714949"/>
    <lineage>
        <taxon>Bacteria</taxon>
        <taxon>Bacillati</taxon>
        <taxon>Bacillota</taxon>
        <taxon>Bacilli</taxon>
        <taxon>Lactobacillales</taxon>
        <taxon>Lactobacillaceae</taxon>
        <taxon>Weissella</taxon>
    </lineage>
</organism>
<dbReference type="EMBL" id="CP049888">
    <property type="protein sequence ID" value="QIL50285.1"/>
    <property type="molecule type" value="Genomic_DNA"/>
</dbReference>
<comment type="similarity">
    <text evidence="2">Belongs to the 5'-nucleotidase family.</text>
</comment>
<dbReference type="Pfam" id="PF02872">
    <property type="entry name" value="5_nucleotid_C"/>
    <property type="match status" value="1"/>
</dbReference>